<keyword evidence="4" id="KW-1185">Reference proteome</keyword>
<dbReference type="InterPro" id="IPR036188">
    <property type="entry name" value="FAD/NAD-bd_sf"/>
</dbReference>
<name>A0ABY1Q120_9BURK</name>
<dbReference type="InterPro" id="IPR006076">
    <property type="entry name" value="FAD-dep_OxRdtase"/>
</dbReference>
<proteinExistence type="predicted"/>
<protein>
    <submittedName>
        <fullName evidence="3">FAD dependent oxidoreductase</fullName>
    </submittedName>
</protein>
<keyword evidence="1" id="KW-0560">Oxidoreductase</keyword>
<dbReference type="RefSeq" id="WP_283441292.1">
    <property type="nucleotide sequence ID" value="NZ_FXUL01000003.1"/>
</dbReference>
<dbReference type="Gene3D" id="3.50.50.60">
    <property type="entry name" value="FAD/NAD(P)-binding domain"/>
    <property type="match status" value="1"/>
</dbReference>
<comment type="caution">
    <text evidence="3">The sequence shown here is derived from an EMBL/GenBank/DDBJ whole genome shotgun (WGS) entry which is preliminary data.</text>
</comment>
<dbReference type="Gene3D" id="3.30.9.10">
    <property type="entry name" value="D-Amino Acid Oxidase, subunit A, domain 2"/>
    <property type="match status" value="1"/>
</dbReference>
<feature type="domain" description="FAD dependent oxidoreductase" evidence="2">
    <location>
        <begin position="8"/>
        <end position="322"/>
    </location>
</feature>
<gene>
    <name evidence="3" type="ORF">SAMN06295970_10314</name>
</gene>
<accession>A0ABY1Q120</accession>
<organism evidence="3 4">
    <name type="scientific">Noviherbaspirillum suwonense</name>
    <dbReference type="NCBI Taxonomy" id="1224511"/>
    <lineage>
        <taxon>Bacteria</taxon>
        <taxon>Pseudomonadati</taxon>
        <taxon>Pseudomonadota</taxon>
        <taxon>Betaproteobacteria</taxon>
        <taxon>Burkholderiales</taxon>
        <taxon>Oxalobacteraceae</taxon>
        <taxon>Noviherbaspirillum</taxon>
    </lineage>
</organism>
<dbReference type="Proteomes" id="UP001158049">
    <property type="component" value="Unassembled WGS sequence"/>
</dbReference>
<dbReference type="Pfam" id="PF01266">
    <property type="entry name" value="DAO"/>
    <property type="match status" value="1"/>
</dbReference>
<dbReference type="EMBL" id="FXUL01000003">
    <property type="protein sequence ID" value="SMP51382.1"/>
    <property type="molecule type" value="Genomic_DNA"/>
</dbReference>
<evidence type="ECO:0000313" key="4">
    <source>
        <dbReference type="Proteomes" id="UP001158049"/>
    </source>
</evidence>
<reference evidence="3 4" key="1">
    <citation type="submission" date="2017-05" db="EMBL/GenBank/DDBJ databases">
        <authorList>
            <person name="Varghese N."/>
            <person name="Submissions S."/>
        </authorList>
    </citation>
    <scope>NUCLEOTIDE SEQUENCE [LARGE SCALE GENOMIC DNA]</scope>
    <source>
        <strain evidence="3 4">DSM 26001</strain>
    </source>
</reference>
<evidence type="ECO:0000259" key="2">
    <source>
        <dbReference type="Pfam" id="PF01266"/>
    </source>
</evidence>
<dbReference type="SUPFAM" id="SSF51905">
    <property type="entry name" value="FAD/NAD(P)-binding domain"/>
    <property type="match status" value="1"/>
</dbReference>
<evidence type="ECO:0000313" key="3">
    <source>
        <dbReference type="EMBL" id="SMP51382.1"/>
    </source>
</evidence>
<sequence length="363" mass="39412">MPTLAHTDVAVIGGGFYGALLASDIKSRQPTLDVTIVEREPALFTQASASNQGQFHMGYMYSADPPLARECMDNVDRFCDVFGDAIDRDILSLYGIHEDSQISADDYAGFCAGAGLALQPVARPSDIFGGAVRASFVSAEKTFDSAVIQRILMEKLLHNRVRLLRGACVERVEPCAHGLDLTLGAQKIRAASVFNVTFADINRLHAQSGMASIALQHDTFLHFVMDLPAQYQCTAATVIRGPYASLLPSSFRQGHVLASGKFRRVQSSTVDKPAPWNGEDAAPAVYRQAIDEAGAYLPLLRSARYRGYTLGTRSAWRDPATGAYSSRALVFRDFDGLPDYHVVLGGKVGCMFDVLADVRRIVG</sequence>
<evidence type="ECO:0000256" key="1">
    <source>
        <dbReference type="ARBA" id="ARBA00023002"/>
    </source>
</evidence>